<protein>
    <submittedName>
        <fullName evidence="3">Uncharacterized protein</fullName>
    </submittedName>
</protein>
<keyword evidence="2" id="KW-0732">Signal</keyword>
<keyword evidence="4" id="KW-1185">Reference proteome</keyword>
<dbReference type="AlphaFoldDB" id="A0A127JU88"/>
<dbReference type="RefSeq" id="WP_061499980.1">
    <property type="nucleotide sequence ID" value="NZ_CP010951.1"/>
</dbReference>
<evidence type="ECO:0000313" key="4">
    <source>
        <dbReference type="Proteomes" id="UP000070433"/>
    </source>
</evidence>
<dbReference type="EMBL" id="CP010951">
    <property type="protein sequence ID" value="AMO23540.1"/>
    <property type="molecule type" value="Genomic_DNA"/>
</dbReference>
<feature type="region of interest" description="Disordered" evidence="1">
    <location>
        <begin position="56"/>
        <end position="116"/>
    </location>
</feature>
<evidence type="ECO:0000313" key="3">
    <source>
        <dbReference type="EMBL" id="AMO23540.1"/>
    </source>
</evidence>
<feature type="region of interest" description="Disordered" evidence="1">
    <location>
        <begin position="133"/>
        <end position="157"/>
    </location>
</feature>
<organism evidence="3 4">
    <name type="scientific">Ramlibacter tataouinensis</name>
    <dbReference type="NCBI Taxonomy" id="94132"/>
    <lineage>
        <taxon>Bacteria</taxon>
        <taxon>Pseudomonadati</taxon>
        <taxon>Pseudomonadota</taxon>
        <taxon>Betaproteobacteria</taxon>
        <taxon>Burkholderiales</taxon>
        <taxon>Comamonadaceae</taxon>
        <taxon>Ramlibacter</taxon>
    </lineage>
</organism>
<feature type="compositionally biased region" description="Basic and acidic residues" evidence="1">
    <location>
        <begin position="56"/>
        <end position="65"/>
    </location>
</feature>
<name>A0A127JU88_9BURK</name>
<reference evidence="3 4" key="1">
    <citation type="journal article" date="2014" name="Int. J. Syst. Evol. Microbiol.">
        <title>Ramlibacter solisilvae sp. nov., isolated from forest soil, and emended description of the genus Ramlibacter.</title>
        <authorList>
            <person name="Lee H.J."/>
            <person name="Lee S.H."/>
            <person name="Lee S.S."/>
            <person name="Lee J.S."/>
            <person name="Kim Y."/>
            <person name="Kim S.C."/>
            <person name="Jeon C.O."/>
        </authorList>
    </citation>
    <scope>NUCLEOTIDE SEQUENCE [LARGE SCALE GENOMIC DNA]</scope>
    <source>
        <strain evidence="3 4">5-10</strain>
    </source>
</reference>
<dbReference type="OrthoDB" id="8909909at2"/>
<gene>
    <name evidence="3" type="ORF">UC35_12350</name>
</gene>
<feature type="signal peptide" evidence="2">
    <location>
        <begin position="1"/>
        <end position="26"/>
    </location>
</feature>
<proteinExistence type="predicted"/>
<feature type="chain" id="PRO_5007449700" evidence="2">
    <location>
        <begin position="27"/>
        <end position="157"/>
    </location>
</feature>
<dbReference type="Proteomes" id="UP000070433">
    <property type="component" value="Chromosome"/>
</dbReference>
<sequence length="157" mass="17278">MKRITFSAVAGALLLTLISSMHGAQAQAKGDKVVSRDELRACMDSESDLATRRKALEERRGKNNEEAVAIKAEATELSAEQKRAEESSSGMGQRERFERKVRAHNARVKAQQAGTESLQADYEGLNKSLVAHNDKCGGISYSKEDKEAILKEREGKK</sequence>
<evidence type="ECO:0000256" key="2">
    <source>
        <dbReference type="SAM" id="SignalP"/>
    </source>
</evidence>
<feature type="compositionally biased region" description="Basic and acidic residues" evidence="1">
    <location>
        <begin position="142"/>
        <end position="157"/>
    </location>
</feature>
<evidence type="ECO:0000256" key="1">
    <source>
        <dbReference type="SAM" id="MobiDB-lite"/>
    </source>
</evidence>
<accession>A0A127JU88</accession>